<dbReference type="InterPro" id="IPR012291">
    <property type="entry name" value="CBM2_carb-bd_dom_sf"/>
</dbReference>
<dbReference type="InterPro" id="IPR011009">
    <property type="entry name" value="Kinase-like_dom_sf"/>
</dbReference>
<evidence type="ECO:0000256" key="5">
    <source>
        <dbReference type="ARBA" id="ARBA00022777"/>
    </source>
</evidence>
<dbReference type="SMART" id="SM00637">
    <property type="entry name" value="CBD_II"/>
    <property type="match status" value="1"/>
</dbReference>
<dbReference type="InterPro" id="IPR000719">
    <property type="entry name" value="Prot_kinase_dom"/>
</dbReference>
<dbReference type="Proteomes" id="UP000287547">
    <property type="component" value="Unassembled WGS sequence"/>
</dbReference>
<dbReference type="InterPro" id="IPR008271">
    <property type="entry name" value="Ser/Thr_kinase_AS"/>
</dbReference>
<dbReference type="EC" id="2.7.11.1" evidence="1"/>
<evidence type="ECO:0000313" key="11">
    <source>
        <dbReference type="EMBL" id="RSM84916.1"/>
    </source>
</evidence>
<dbReference type="OrthoDB" id="9762169at2"/>
<dbReference type="EMBL" id="QHKI01000014">
    <property type="protein sequence ID" value="RSM84916.1"/>
    <property type="molecule type" value="Genomic_DNA"/>
</dbReference>
<dbReference type="PANTHER" id="PTHR43289:SF6">
    <property type="entry name" value="SERINE_THREONINE-PROTEIN KINASE NEKL-3"/>
    <property type="match status" value="1"/>
</dbReference>
<dbReference type="CDD" id="cd14014">
    <property type="entry name" value="STKc_PknB_like"/>
    <property type="match status" value="1"/>
</dbReference>
<keyword evidence="8" id="KW-0812">Transmembrane</keyword>
<keyword evidence="6 7" id="KW-0067">ATP-binding</keyword>
<evidence type="ECO:0000256" key="3">
    <source>
        <dbReference type="ARBA" id="ARBA00022679"/>
    </source>
</evidence>
<comment type="caution">
    <text evidence="11">The sequence shown here is derived from an EMBL/GenBank/DDBJ whole genome shotgun (WGS) entry which is preliminary data.</text>
</comment>
<evidence type="ECO:0000256" key="4">
    <source>
        <dbReference type="ARBA" id="ARBA00022741"/>
    </source>
</evidence>
<accession>A0A428ZA33</accession>
<dbReference type="PROSITE" id="PS00108">
    <property type="entry name" value="PROTEIN_KINASE_ST"/>
    <property type="match status" value="1"/>
</dbReference>
<keyword evidence="2 11" id="KW-0723">Serine/threonine-protein kinase</keyword>
<dbReference type="AlphaFoldDB" id="A0A428ZA33"/>
<evidence type="ECO:0000313" key="12">
    <source>
        <dbReference type="Proteomes" id="UP000287547"/>
    </source>
</evidence>
<dbReference type="RefSeq" id="WP_037266962.1">
    <property type="nucleotide sequence ID" value="NZ_QHKI01000014.1"/>
</dbReference>
<dbReference type="GO" id="GO:0005524">
    <property type="term" value="F:ATP binding"/>
    <property type="evidence" value="ECO:0007669"/>
    <property type="project" value="UniProtKB-UniRule"/>
</dbReference>
<dbReference type="GO" id="GO:0004553">
    <property type="term" value="F:hydrolase activity, hydrolyzing O-glycosyl compounds"/>
    <property type="evidence" value="ECO:0007669"/>
    <property type="project" value="InterPro"/>
</dbReference>
<dbReference type="GO" id="GO:0030247">
    <property type="term" value="F:polysaccharide binding"/>
    <property type="evidence" value="ECO:0007669"/>
    <property type="project" value="UniProtKB-UniRule"/>
</dbReference>
<keyword evidence="5 11" id="KW-0418">Kinase</keyword>
<dbReference type="Gene3D" id="3.30.200.20">
    <property type="entry name" value="Phosphorylase Kinase, domain 1"/>
    <property type="match status" value="1"/>
</dbReference>
<evidence type="ECO:0000259" key="10">
    <source>
        <dbReference type="PROSITE" id="PS51173"/>
    </source>
</evidence>
<dbReference type="Gene3D" id="2.60.40.290">
    <property type="match status" value="1"/>
</dbReference>
<name>A0A428ZA33_KIBAR</name>
<evidence type="ECO:0000256" key="6">
    <source>
        <dbReference type="ARBA" id="ARBA00022840"/>
    </source>
</evidence>
<organism evidence="11 12">
    <name type="scientific">Kibdelosporangium aridum</name>
    <dbReference type="NCBI Taxonomy" id="2030"/>
    <lineage>
        <taxon>Bacteria</taxon>
        <taxon>Bacillati</taxon>
        <taxon>Actinomycetota</taxon>
        <taxon>Actinomycetes</taxon>
        <taxon>Pseudonocardiales</taxon>
        <taxon>Pseudonocardiaceae</taxon>
        <taxon>Kibdelosporangium</taxon>
    </lineage>
</organism>
<dbReference type="InterPro" id="IPR001919">
    <property type="entry name" value="CBD2"/>
</dbReference>
<evidence type="ECO:0000256" key="2">
    <source>
        <dbReference type="ARBA" id="ARBA00022527"/>
    </source>
</evidence>
<dbReference type="Pfam" id="PF00553">
    <property type="entry name" value="CBM_2"/>
    <property type="match status" value="1"/>
</dbReference>
<evidence type="ECO:0000259" key="9">
    <source>
        <dbReference type="PROSITE" id="PS50011"/>
    </source>
</evidence>
<feature type="transmembrane region" description="Helical" evidence="8">
    <location>
        <begin position="295"/>
        <end position="315"/>
    </location>
</feature>
<proteinExistence type="predicted"/>
<dbReference type="InterPro" id="IPR017441">
    <property type="entry name" value="Protein_kinase_ATP_BS"/>
</dbReference>
<evidence type="ECO:0000256" key="8">
    <source>
        <dbReference type="SAM" id="Phobius"/>
    </source>
</evidence>
<reference evidence="11 12" key="1">
    <citation type="submission" date="2018-05" db="EMBL/GenBank/DDBJ databases">
        <title>Evolution of GPA BGCs.</title>
        <authorList>
            <person name="Waglechner N."/>
            <person name="Wright G.D."/>
        </authorList>
    </citation>
    <scope>NUCLEOTIDE SEQUENCE [LARGE SCALE GENOMIC DNA]</scope>
    <source>
        <strain evidence="11 12">A82846</strain>
    </source>
</reference>
<gene>
    <name evidence="11" type="ORF">DMH04_18820</name>
</gene>
<keyword evidence="3" id="KW-0808">Transferase</keyword>
<dbReference type="PROSITE" id="PS00107">
    <property type="entry name" value="PROTEIN_KINASE_ATP"/>
    <property type="match status" value="1"/>
</dbReference>
<dbReference type="GO" id="GO:0005975">
    <property type="term" value="P:carbohydrate metabolic process"/>
    <property type="evidence" value="ECO:0007669"/>
    <property type="project" value="InterPro"/>
</dbReference>
<dbReference type="PROSITE" id="PS50011">
    <property type="entry name" value="PROTEIN_KINASE_DOM"/>
    <property type="match status" value="1"/>
</dbReference>
<dbReference type="Pfam" id="PF00069">
    <property type="entry name" value="Pkinase"/>
    <property type="match status" value="1"/>
</dbReference>
<sequence length="441" mass="46852">MTNKDDLVAGRYRLAGRIGRGAMGVVWRAHDERLDRTVAVKLLSFGAALGGTDGEQVDARVMREARLAARIQHPNAIQVHDVVEHEGRPCLIMEYLPSESLSAVLNDRGTLPADEVARIGAQIAGALAAAHEVGIVHRDIKPDNVLIAPDGTVKITDFGISRAVGDATMTSNGIIAGTPAFLAPEVAGGGKAGFPSDVYSLGSTLYAATEGMPPFGVDDNTIALLLKVSTGEITPPRQSGTLSPLLLWLLRPDPSERPSMREAEDYLATGKQPPEFQPRTATMTLPPPKPRRRGAWLAAAAVLLVAVGLVVGLAINRGRPSQPQVLQEPLIVPSSRTTTSRAQSTCEAEYRITNSWPDGYEALVTVRAKATRLNGWTVSWTLPGGQRITNLWNGTLSQDGTSIQVAAAQWNTAVESSTSFGFIAGTNGPNPVKPDVTCTAR</sequence>
<keyword evidence="8" id="KW-0472">Membrane</keyword>
<dbReference type="SMART" id="SM00220">
    <property type="entry name" value="S_TKc"/>
    <property type="match status" value="1"/>
</dbReference>
<dbReference type="Gene3D" id="1.10.510.10">
    <property type="entry name" value="Transferase(Phosphotransferase) domain 1"/>
    <property type="match status" value="1"/>
</dbReference>
<keyword evidence="4 7" id="KW-0547">Nucleotide-binding</keyword>
<feature type="domain" description="Protein kinase" evidence="9">
    <location>
        <begin position="12"/>
        <end position="267"/>
    </location>
</feature>
<feature type="binding site" evidence="7">
    <location>
        <position position="41"/>
    </location>
    <ligand>
        <name>ATP</name>
        <dbReference type="ChEBI" id="CHEBI:30616"/>
    </ligand>
</feature>
<feature type="domain" description="CBM2" evidence="10">
    <location>
        <begin position="339"/>
        <end position="441"/>
    </location>
</feature>
<dbReference type="SUPFAM" id="SSF56112">
    <property type="entry name" value="Protein kinase-like (PK-like)"/>
    <property type="match status" value="1"/>
</dbReference>
<dbReference type="PROSITE" id="PS51173">
    <property type="entry name" value="CBM2"/>
    <property type="match status" value="1"/>
</dbReference>
<keyword evidence="8" id="KW-1133">Transmembrane helix</keyword>
<dbReference type="SUPFAM" id="SSF49384">
    <property type="entry name" value="Carbohydrate-binding domain"/>
    <property type="match status" value="1"/>
</dbReference>
<dbReference type="InterPro" id="IPR008965">
    <property type="entry name" value="CBM2/CBM3_carb-bd_dom_sf"/>
</dbReference>
<dbReference type="PANTHER" id="PTHR43289">
    <property type="entry name" value="MITOGEN-ACTIVATED PROTEIN KINASE KINASE KINASE 20-RELATED"/>
    <property type="match status" value="1"/>
</dbReference>
<evidence type="ECO:0000256" key="7">
    <source>
        <dbReference type="PROSITE-ProRule" id="PRU10141"/>
    </source>
</evidence>
<protein>
    <recommendedName>
        <fullName evidence="1">non-specific serine/threonine protein kinase</fullName>
        <ecNumber evidence="1">2.7.11.1</ecNumber>
    </recommendedName>
</protein>
<evidence type="ECO:0000256" key="1">
    <source>
        <dbReference type="ARBA" id="ARBA00012513"/>
    </source>
</evidence>
<dbReference type="GO" id="GO:0004674">
    <property type="term" value="F:protein serine/threonine kinase activity"/>
    <property type="evidence" value="ECO:0007669"/>
    <property type="project" value="UniProtKB-KW"/>
</dbReference>